<sequence>MPDPMSDLVPQRAPSPERPLQGVTLLLVEDSRFACEAIRLMCLRSGARLRRADCLGSARRHLQCYRPTVVIADIGLPDGSGLDLIGTLARQSPRVPALIAMSGDAGAGAAARAAGADLFLAKPVENLAAFQQAVLSLLPDRPQAAAGDAAPFSPDRAALRDDLAHAAALLDPQAEGDLDYVAQFLKGLALSAHDADLRAAAEALLADHGQNAAPLGHVNGLLRDRLAASAGF</sequence>
<protein>
    <submittedName>
        <fullName evidence="4">Response regulator receiver domain-containing protein</fullName>
    </submittedName>
</protein>
<dbReference type="PANTHER" id="PTHR44591">
    <property type="entry name" value="STRESS RESPONSE REGULATOR PROTEIN 1"/>
    <property type="match status" value="1"/>
</dbReference>
<dbReference type="InterPro" id="IPR050595">
    <property type="entry name" value="Bact_response_regulator"/>
</dbReference>
<feature type="domain" description="Response regulatory" evidence="3">
    <location>
        <begin position="24"/>
        <end position="137"/>
    </location>
</feature>
<evidence type="ECO:0000259" key="3">
    <source>
        <dbReference type="PROSITE" id="PS50110"/>
    </source>
</evidence>
<dbReference type="SUPFAM" id="SSF52172">
    <property type="entry name" value="CheY-like"/>
    <property type="match status" value="1"/>
</dbReference>
<dbReference type="PROSITE" id="PS50110">
    <property type="entry name" value="RESPONSE_REGULATORY"/>
    <property type="match status" value="1"/>
</dbReference>
<dbReference type="PANTHER" id="PTHR44591:SF3">
    <property type="entry name" value="RESPONSE REGULATORY DOMAIN-CONTAINING PROTEIN"/>
    <property type="match status" value="1"/>
</dbReference>
<dbReference type="SMART" id="SM00448">
    <property type="entry name" value="REC"/>
    <property type="match status" value="1"/>
</dbReference>
<evidence type="ECO:0000256" key="2">
    <source>
        <dbReference type="PROSITE-ProRule" id="PRU00169"/>
    </source>
</evidence>
<accession>A0A2S8S6R9</accession>
<dbReference type="AlphaFoldDB" id="A0A2S8S6R9"/>
<dbReference type="Proteomes" id="UP000238338">
    <property type="component" value="Unassembled WGS sequence"/>
</dbReference>
<gene>
    <name evidence="4" type="ORF">LX70_02704</name>
</gene>
<feature type="modified residue" description="4-aspartylphosphate" evidence="2">
    <location>
        <position position="73"/>
    </location>
</feature>
<evidence type="ECO:0000256" key="1">
    <source>
        <dbReference type="ARBA" id="ARBA00022553"/>
    </source>
</evidence>
<dbReference type="EMBL" id="PVEP01000005">
    <property type="protein sequence ID" value="PQV56438.1"/>
    <property type="molecule type" value="Genomic_DNA"/>
</dbReference>
<evidence type="ECO:0000313" key="4">
    <source>
        <dbReference type="EMBL" id="PQV56438.1"/>
    </source>
</evidence>
<dbReference type="InterPro" id="IPR011006">
    <property type="entry name" value="CheY-like_superfamily"/>
</dbReference>
<name>A0A2S8S6R9_9RHOB</name>
<organism evidence="4 5">
    <name type="scientific">Albidovulum denitrificans</name>
    <dbReference type="NCBI Taxonomy" id="404881"/>
    <lineage>
        <taxon>Bacteria</taxon>
        <taxon>Pseudomonadati</taxon>
        <taxon>Pseudomonadota</taxon>
        <taxon>Alphaproteobacteria</taxon>
        <taxon>Rhodobacterales</taxon>
        <taxon>Paracoccaceae</taxon>
        <taxon>Albidovulum</taxon>
    </lineage>
</organism>
<proteinExistence type="predicted"/>
<dbReference type="CDD" id="cd00156">
    <property type="entry name" value="REC"/>
    <property type="match status" value="1"/>
</dbReference>
<keyword evidence="5" id="KW-1185">Reference proteome</keyword>
<dbReference type="Gene3D" id="3.40.50.2300">
    <property type="match status" value="1"/>
</dbReference>
<dbReference type="RefSeq" id="WP_105515278.1">
    <property type="nucleotide sequence ID" value="NZ_PVEP01000005.1"/>
</dbReference>
<reference evidence="4 5" key="1">
    <citation type="submission" date="2018-02" db="EMBL/GenBank/DDBJ databases">
        <title>Genomic Encyclopedia of Archaeal and Bacterial Type Strains, Phase II (KMG-II): from individual species to whole genera.</title>
        <authorList>
            <person name="Goeker M."/>
        </authorList>
    </citation>
    <scope>NUCLEOTIDE SEQUENCE [LARGE SCALE GENOMIC DNA]</scope>
    <source>
        <strain evidence="4 5">DSM 18921</strain>
    </source>
</reference>
<dbReference type="Pfam" id="PF00072">
    <property type="entry name" value="Response_reg"/>
    <property type="match status" value="1"/>
</dbReference>
<evidence type="ECO:0000313" key="5">
    <source>
        <dbReference type="Proteomes" id="UP000238338"/>
    </source>
</evidence>
<dbReference type="InterPro" id="IPR001789">
    <property type="entry name" value="Sig_transdc_resp-reg_receiver"/>
</dbReference>
<keyword evidence="1 2" id="KW-0597">Phosphoprotein</keyword>
<dbReference type="OrthoDB" id="7831674at2"/>
<comment type="caution">
    <text evidence="4">The sequence shown here is derived from an EMBL/GenBank/DDBJ whole genome shotgun (WGS) entry which is preliminary data.</text>
</comment>
<dbReference type="GO" id="GO:0000160">
    <property type="term" value="P:phosphorelay signal transduction system"/>
    <property type="evidence" value="ECO:0007669"/>
    <property type="project" value="InterPro"/>
</dbReference>